<evidence type="ECO:0000313" key="1">
    <source>
        <dbReference type="EMBL" id="KAH3802991.1"/>
    </source>
</evidence>
<name>A0A9D4FU04_DREPO</name>
<keyword evidence="2" id="KW-1185">Reference proteome</keyword>
<organism evidence="1 2">
    <name type="scientific">Dreissena polymorpha</name>
    <name type="common">Zebra mussel</name>
    <name type="synonym">Mytilus polymorpha</name>
    <dbReference type="NCBI Taxonomy" id="45954"/>
    <lineage>
        <taxon>Eukaryota</taxon>
        <taxon>Metazoa</taxon>
        <taxon>Spiralia</taxon>
        <taxon>Lophotrochozoa</taxon>
        <taxon>Mollusca</taxon>
        <taxon>Bivalvia</taxon>
        <taxon>Autobranchia</taxon>
        <taxon>Heteroconchia</taxon>
        <taxon>Euheterodonta</taxon>
        <taxon>Imparidentia</taxon>
        <taxon>Neoheterodontei</taxon>
        <taxon>Myida</taxon>
        <taxon>Dreissenoidea</taxon>
        <taxon>Dreissenidae</taxon>
        <taxon>Dreissena</taxon>
    </lineage>
</organism>
<protein>
    <submittedName>
        <fullName evidence="1">Uncharacterized protein</fullName>
    </submittedName>
</protein>
<reference evidence="1" key="2">
    <citation type="submission" date="2020-11" db="EMBL/GenBank/DDBJ databases">
        <authorList>
            <person name="McCartney M.A."/>
            <person name="Auch B."/>
            <person name="Kono T."/>
            <person name="Mallez S."/>
            <person name="Becker A."/>
            <person name="Gohl D.M."/>
            <person name="Silverstein K.A.T."/>
            <person name="Koren S."/>
            <person name="Bechman K.B."/>
            <person name="Herman A."/>
            <person name="Abrahante J.E."/>
            <person name="Garbe J."/>
        </authorList>
    </citation>
    <scope>NUCLEOTIDE SEQUENCE</scope>
    <source>
        <strain evidence="1">Duluth1</strain>
        <tissue evidence="1">Whole animal</tissue>
    </source>
</reference>
<evidence type="ECO:0000313" key="2">
    <source>
        <dbReference type="Proteomes" id="UP000828390"/>
    </source>
</evidence>
<reference evidence="1" key="1">
    <citation type="journal article" date="2019" name="bioRxiv">
        <title>The Genome of the Zebra Mussel, Dreissena polymorpha: A Resource for Invasive Species Research.</title>
        <authorList>
            <person name="McCartney M.A."/>
            <person name="Auch B."/>
            <person name="Kono T."/>
            <person name="Mallez S."/>
            <person name="Zhang Y."/>
            <person name="Obille A."/>
            <person name="Becker A."/>
            <person name="Abrahante J.E."/>
            <person name="Garbe J."/>
            <person name="Badalamenti J.P."/>
            <person name="Herman A."/>
            <person name="Mangelson H."/>
            <person name="Liachko I."/>
            <person name="Sullivan S."/>
            <person name="Sone E.D."/>
            <person name="Koren S."/>
            <person name="Silverstein K.A.T."/>
            <person name="Beckman K.B."/>
            <person name="Gohl D.M."/>
        </authorList>
    </citation>
    <scope>NUCLEOTIDE SEQUENCE</scope>
    <source>
        <strain evidence="1">Duluth1</strain>
        <tissue evidence="1">Whole animal</tissue>
    </source>
</reference>
<gene>
    <name evidence="1" type="ORF">DPMN_156689</name>
</gene>
<comment type="caution">
    <text evidence="1">The sequence shown here is derived from an EMBL/GenBank/DDBJ whole genome shotgun (WGS) entry which is preliminary data.</text>
</comment>
<dbReference type="Proteomes" id="UP000828390">
    <property type="component" value="Unassembled WGS sequence"/>
</dbReference>
<accession>A0A9D4FU04</accession>
<dbReference type="AlphaFoldDB" id="A0A9D4FU04"/>
<dbReference type="EMBL" id="JAIWYP010000007">
    <property type="protein sequence ID" value="KAH3802991.1"/>
    <property type="molecule type" value="Genomic_DNA"/>
</dbReference>
<proteinExistence type="predicted"/>
<sequence length="57" mass="6587">MTLWDFRDDKIDKAIDDAINSRLSHKGRAGSLWEGHRGLITSKIIRRNKAMATEIYN</sequence>